<dbReference type="InterPro" id="IPR018727">
    <property type="entry name" value="DUF2267"/>
</dbReference>
<proteinExistence type="predicted"/>
<keyword evidence="2" id="KW-1185">Reference proteome</keyword>
<accession>A0A3R7GGL7</accession>
<dbReference type="AlphaFoldDB" id="A0A3R7GGL7"/>
<comment type="caution">
    <text evidence="1">The sequence shown here is derived from an EMBL/GenBank/DDBJ whole genome shotgun (WGS) entry which is preliminary data.</text>
</comment>
<evidence type="ECO:0000313" key="1">
    <source>
        <dbReference type="EMBL" id="RKD93446.1"/>
    </source>
</evidence>
<dbReference type="RefSeq" id="WP_120245458.1">
    <property type="nucleotide sequence ID" value="NZ_RAPO01000003.1"/>
</dbReference>
<organism evidence="1 2">
    <name type="scientific">Halopiger aswanensis</name>
    <dbReference type="NCBI Taxonomy" id="148449"/>
    <lineage>
        <taxon>Archaea</taxon>
        <taxon>Methanobacteriati</taxon>
        <taxon>Methanobacteriota</taxon>
        <taxon>Stenosarchaea group</taxon>
        <taxon>Halobacteria</taxon>
        <taxon>Halobacteriales</taxon>
        <taxon>Natrialbaceae</taxon>
        <taxon>Halopiger</taxon>
    </lineage>
</organism>
<name>A0A3R7GGL7_9EURY</name>
<protein>
    <submittedName>
        <fullName evidence="1">Uncharacterized protein (DUF2267 family)</fullName>
    </submittedName>
</protein>
<dbReference type="EMBL" id="RAPO01000003">
    <property type="protein sequence ID" value="RKD93446.1"/>
    <property type="molecule type" value="Genomic_DNA"/>
</dbReference>
<evidence type="ECO:0000313" key="2">
    <source>
        <dbReference type="Proteomes" id="UP000283805"/>
    </source>
</evidence>
<dbReference type="Proteomes" id="UP000283805">
    <property type="component" value="Unassembled WGS sequence"/>
</dbReference>
<dbReference type="Gene3D" id="1.10.490.110">
    <property type="entry name" value="Uncharacterized conserved protein DUF2267"/>
    <property type="match status" value="1"/>
</dbReference>
<gene>
    <name evidence="1" type="ORF">ATJ93_3070</name>
</gene>
<dbReference type="InterPro" id="IPR038282">
    <property type="entry name" value="DUF2267_sf"/>
</dbReference>
<reference evidence="1 2" key="1">
    <citation type="submission" date="2018-09" db="EMBL/GenBank/DDBJ databases">
        <title>Genomic Encyclopedia of Archaeal and Bacterial Type Strains, Phase II (KMG-II): from individual species to whole genera.</title>
        <authorList>
            <person name="Goeker M."/>
        </authorList>
    </citation>
    <scope>NUCLEOTIDE SEQUENCE [LARGE SCALE GENOMIC DNA]</scope>
    <source>
        <strain evidence="1 2">DSM 13151</strain>
    </source>
</reference>
<sequence length="135" mass="14280">MQENEFYGLVQQAGHLESMDRTQTATEAVLATLGETLTGGEAEDVAGQLPAELAGIVADADPDGAGYDRDAFVERVGEHLRETDLESDDAAQYADAVTDALAVTLTGGELEDLKSQLDSGLHPLFEGVTIDQEDV</sequence>
<dbReference type="OrthoDB" id="212282at2157"/>
<dbReference type="Pfam" id="PF10025">
    <property type="entry name" value="DUF2267"/>
    <property type="match status" value="1"/>
</dbReference>